<evidence type="ECO:0000256" key="7">
    <source>
        <dbReference type="SAM" id="Phobius"/>
    </source>
</evidence>
<gene>
    <name evidence="9" type="ORF">ACFP4F_23945</name>
</gene>
<evidence type="ECO:0000313" key="10">
    <source>
        <dbReference type="Proteomes" id="UP001596139"/>
    </source>
</evidence>
<feature type="domain" description="Major facilitator superfamily (MFS) profile" evidence="8">
    <location>
        <begin position="14"/>
        <end position="462"/>
    </location>
</feature>
<evidence type="ECO:0000313" key="9">
    <source>
        <dbReference type="EMBL" id="MFC6065578.1"/>
    </source>
</evidence>
<keyword evidence="4 7" id="KW-1133">Transmembrane helix</keyword>
<proteinExistence type="predicted"/>
<organism evidence="9 10">
    <name type="scientific">Streptomyces ochraceiscleroticus</name>
    <dbReference type="NCBI Taxonomy" id="47761"/>
    <lineage>
        <taxon>Bacteria</taxon>
        <taxon>Bacillati</taxon>
        <taxon>Actinomycetota</taxon>
        <taxon>Actinomycetes</taxon>
        <taxon>Kitasatosporales</taxon>
        <taxon>Streptomycetaceae</taxon>
        <taxon>Streptomyces</taxon>
    </lineage>
</organism>
<evidence type="ECO:0000256" key="4">
    <source>
        <dbReference type="ARBA" id="ARBA00022989"/>
    </source>
</evidence>
<feature type="transmembrane region" description="Helical" evidence="7">
    <location>
        <begin position="80"/>
        <end position="97"/>
    </location>
</feature>
<dbReference type="PANTHER" id="PTHR42718">
    <property type="entry name" value="MAJOR FACILITATOR SUPERFAMILY MULTIDRUG TRANSPORTER MFSC"/>
    <property type="match status" value="1"/>
</dbReference>
<name>A0ABW1MPJ5_9ACTN</name>
<keyword evidence="5 7" id="KW-0472">Membrane</keyword>
<accession>A0ABW1MPJ5</accession>
<evidence type="ECO:0000256" key="2">
    <source>
        <dbReference type="ARBA" id="ARBA00022448"/>
    </source>
</evidence>
<dbReference type="EMBL" id="JBHSPX010000007">
    <property type="protein sequence ID" value="MFC6065578.1"/>
    <property type="molecule type" value="Genomic_DNA"/>
</dbReference>
<evidence type="ECO:0000256" key="1">
    <source>
        <dbReference type="ARBA" id="ARBA00004651"/>
    </source>
</evidence>
<feature type="transmembrane region" description="Helical" evidence="7">
    <location>
        <begin position="308"/>
        <end position="331"/>
    </location>
</feature>
<feature type="transmembrane region" description="Helical" evidence="7">
    <location>
        <begin position="267"/>
        <end position="288"/>
    </location>
</feature>
<evidence type="ECO:0000256" key="3">
    <source>
        <dbReference type="ARBA" id="ARBA00022692"/>
    </source>
</evidence>
<dbReference type="Pfam" id="PF07690">
    <property type="entry name" value="MFS_1"/>
    <property type="match status" value="1"/>
</dbReference>
<keyword evidence="2" id="KW-0813">Transport</keyword>
<comment type="subcellular location">
    <subcellularLocation>
        <location evidence="1">Cell membrane</location>
        <topology evidence="1">Multi-pass membrane protein</topology>
    </subcellularLocation>
</comment>
<feature type="transmembrane region" description="Helical" evidence="7">
    <location>
        <begin position="103"/>
        <end position="125"/>
    </location>
</feature>
<feature type="transmembrane region" description="Helical" evidence="7">
    <location>
        <begin position="338"/>
        <end position="355"/>
    </location>
</feature>
<dbReference type="Gene3D" id="1.20.1250.20">
    <property type="entry name" value="MFS general substrate transporter like domains"/>
    <property type="match status" value="2"/>
</dbReference>
<keyword evidence="6" id="KW-0046">Antibiotic resistance</keyword>
<feature type="transmembrane region" description="Helical" evidence="7">
    <location>
        <begin position="404"/>
        <end position="425"/>
    </location>
</feature>
<dbReference type="InterPro" id="IPR036259">
    <property type="entry name" value="MFS_trans_sf"/>
</dbReference>
<feature type="transmembrane region" description="Helical" evidence="7">
    <location>
        <begin position="198"/>
        <end position="218"/>
    </location>
</feature>
<sequence>MSRSTTSPLGPRAMLASMALVEVASGATQQYLPPILPGLGAQAGFGTAQQNWIIVVQMASCAVLTPVLSRLGDGFGYRRLLRASIVMVVLGSLVMAVRPTLPFLTLGAALQGGVVGFMPLMIGVLRHQQGEAASRRGIGVLVGALLLAVGCAGIVSGAVGAHDARLGLWIGVGAGVLGLAAGFLLPDGATPAAEARRFDVPGFVLLTAGLVGVVVALAQGATWGWTSAATVGCGLVGIVALAGWWALELRVAQPLVDVRMFRNPRVAVLSVVTFFVSAATIGSIAVNATFLGASPRALGYGIGLHATAIGWALLPMTLASVATSALTPVLLRRLGERVTVAAAGATTLLGFGFLFVCHTSLAHYLIASLFIGAALGLFESATRTLTVEAVAPEDTATAAGVNELVLSLGSAVGSAVLGAALAAYATDGGRVALGGYTTGWALCAAAGLAAALAVLKLRPAASAAPYATVPEGAHR</sequence>
<dbReference type="PANTHER" id="PTHR42718:SF9">
    <property type="entry name" value="MAJOR FACILITATOR SUPERFAMILY MULTIDRUG TRANSPORTER MFSC"/>
    <property type="match status" value="1"/>
</dbReference>
<dbReference type="InterPro" id="IPR020846">
    <property type="entry name" value="MFS_dom"/>
</dbReference>
<dbReference type="RefSeq" id="WP_078649111.1">
    <property type="nucleotide sequence ID" value="NZ_JBHSPX010000007.1"/>
</dbReference>
<feature type="transmembrane region" description="Helical" evidence="7">
    <location>
        <begin position="437"/>
        <end position="455"/>
    </location>
</feature>
<reference evidence="10" key="1">
    <citation type="journal article" date="2019" name="Int. J. Syst. Evol. Microbiol.">
        <title>The Global Catalogue of Microorganisms (GCM) 10K type strain sequencing project: providing services to taxonomists for standard genome sequencing and annotation.</title>
        <authorList>
            <consortium name="The Broad Institute Genomics Platform"/>
            <consortium name="The Broad Institute Genome Sequencing Center for Infectious Disease"/>
            <person name="Wu L."/>
            <person name="Ma J."/>
        </authorList>
    </citation>
    <scope>NUCLEOTIDE SEQUENCE [LARGE SCALE GENOMIC DNA]</scope>
    <source>
        <strain evidence="10">CGMCC 1.15180</strain>
    </source>
</reference>
<keyword evidence="3 7" id="KW-0812">Transmembrane</keyword>
<dbReference type="Proteomes" id="UP001596139">
    <property type="component" value="Unassembled WGS sequence"/>
</dbReference>
<protein>
    <submittedName>
        <fullName evidence="9">MFS transporter</fullName>
    </submittedName>
</protein>
<comment type="caution">
    <text evidence="9">The sequence shown here is derived from an EMBL/GenBank/DDBJ whole genome shotgun (WGS) entry which is preliminary data.</text>
</comment>
<evidence type="ECO:0000256" key="6">
    <source>
        <dbReference type="ARBA" id="ARBA00023251"/>
    </source>
</evidence>
<evidence type="ECO:0000256" key="5">
    <source>
        <dbReference type="ARBA" id="ARBA00023136"/>
    </source>
</evidence>
<feature type="transmembrane region" description="Helical" evidence="7">
    <location>
        <begin position="224"/>
        <end position="247"/>
    </location>
</feature>
<keyword evidence="10" id="KW-1185">Reference proteome</keyword>
<dbReference type="InterPro" id="IPR011701">
    <property type="entry name" value="MFS"/>
</dbReference>
<feature type="transmembrane region" description="Helical" evidence="7">
    <location>
        <begin position="166"/>
        <end position="186"/>
    </location>
</feature>
<dbReference type="SUPFAM" id="SSF103473">
    <property type="entry name" value="MFS general substrate transporter"/>
    <property type="match status" value="2"/>
</dbReference>
<evidence type="ECO:0000259" key="8">
    <source>
        <dbReference type="PROSITE" id="PS50850"/>
    </source>
</evidence>
<feature type="transmembrane region" description="Helical" evidence="7">
    <location>
        <begin position="137"/>
        <end position="160"/>
    </location>
</feature>
<dbReference type="PROSITE" id="PS50850">
    <property type="entry name" value="MFS"/>
    <property type="match status" value="1"/>
</dbReference>
<feature type="transmembrane region" description="Helical" evidence="7">
    <location>
        <begin position="361"/>
        <end position="378"/>
    </location>
</feature>